<protein>
    <submittedName>
        <fullName evidence="1">Uncharacterized protein</fullName>
    </submittedName>
</protein>
<comment type="caution">
    <text evidence="1">The sequence shown here is derived from an EMBL/GenBank/DDBJ whole genome shotgun (WGS) entry which is preliminary data.</text>
</comment>
<reference evidence="1 2" key="1">
    <citation type="submission" date="2019-03" db="EMBL/GenBank/DDBJ databases">
        <title>Genomic Encyclopedia of Type Strains, Phase IV (KMG-IV): sequencing the most valuable type-strain genomes for metagenomic binning, comparative biology and taxonomic classification.</title>
        <authorList>
            <person name="Goeker M."/>
        </authorList>
    </citation>
    <scope>NUCLEOTIDE SEQUENCE [LARGE SCALE GENOMIC DNA]</scope>
    <source>
        <strain evidence="1 2">DSM 11170</strain>
    </source>
</reference>
<dbReference type="RefSeq" id="WP_131917786.1">
    <property type="nucleotide sequence ID" value="NZ_JAOQNU010000001.1"/>
</dbReference>
<gene>
    <name evidence="1" type="ORF">EDD73_101167</name>
</gene>
<dbReference type="Proteomes" id="UP000294813">
    <property type="component" value="Unassembled WGS sequence"/>
</dbReference>
<dbReference type="OrthoDB" id="9851959at2"/>
<proteinExistence type="predicted"/>
<sequence length="190" mass="21025">MNCLTPDVTTTARVGPNDISTVEVEIPFITPDRGEVLIECCVLLRQTICGEVPAFLFDDKKEECIGPEVRIIVPVLLFRAIAREVCRKKFKICAIPKSAVIIDCLPMNISETVEVIGPAAPECNRKNIKVSIRFDLVLLLSFMVEGRKKIISRQLCDINCAVYFCVPEPQAGDLTARATVTCHPMCDKAT</sequence>
<keyword evidence="2" id="KW-1185">Reference proteome</keyword>
<dbReference type="AlphaFoldDB" id="A0A4R2S0Q5"/>
<accession>A0A4R2S0Q5</accession>
<name>A0A4R2S0Q5_9FIRM</name>
<dbReference type="EMBL" id="SLXT01000001">
    <property type="protein sequence ID" value="TCP68999.1"/>
    <property type="molecule type" value="Genomic_DNA"/>
</dbReference>
<organism evidence="1 2">
    <name type="scientific">Heliophilum fasciatum</name>
    <dbReference type="NCBI Taxonomy" id="35700"/>
    <lineage>
        <taxon>Bacteria</taxon>
        <taxon>Bacillati</taxon>
        <taxon>Bacillota</taxon>
        <taxon>Clostridia</taxon>
        <taxon>Eubacteriales</taxon>
        <taxon>Heliobacteriaceae</taxon>
        <taxon>Heliophilum</taxon>
    </lineage>
</organism>
<evidence type="ECO:0000313" key="1">
    <source>
        <dbReference type="EMBL" id="TCP68999.1"/>
    </source>
</evidence>
<evidence type="ECO:0000313" key="2">
    <source>
        <dbReference type="Proteomes" id="UP000294813"/>
    </source>
</evidence>